<evidence type="ECO:0000256" key="10">
    <source>
        <dbReference type="ARBA" id="ARBA00023033"/>
    </source>
</evidence>
<comment type="cofactor">
    <cofactor evidence="1">
        <name>FAD</name>
        <dbReference type="ChEBI" id="CHEBI:57692"/>
    </cofactor>
</comment>
<dbReference type="InterPro" id="IPR025700">
    <property type="entry name" value="Lys/Orn_oxygenase"/>
</dbReference>
<evidence type="ECO:0000256" key="1">
    <source>
        <dbReference type="ARBA" id="ARBA00001974"/>
    </source>
</evidence>
<evidence type="ECO:0000256" key="5">
    <source>
        <dbReference type="ARBA" id="ARBA00016406"/>
    </source>
</evidence>
<sequence>MSGVPASSLGPEPGTPTNGRGPNVHVKDLVVAGFGPSGISLAAAVEDHDDAHPQDPALTAAYLERAADSAWQPYLVLPGTDIQHHFLRDLATPRDAASRFGFVPFLQQSGRFYEFTLLGGYVSRLEWSSYVQWAASQVRQRPSYHREVVAVEPVADADGVVRTARVISRDPRDGTRYEDLGRNVVIATSHRPHIPEVFRAAAGERVFHAHEFLLRAAALPDPPEGRPRRWAVIGAGQTAGEIVLYLHGSDRRAEVHSLVRHAGFRMYELGHFSNEVYFPQETDYVYGLEREARDRVMEQARATNYAAVDPDVSTALYAASYQDGLTGTHRLSMHRRTEVTGVDVRDDNVVLETAEVFTGATGRLEVDAVVLCTGYTEPRVPDQLAPFASLLTYEDDGLPVVTRSFRAVTTDACEVGIYLDGVTEWRHGIASATSFSQMALKADAVHRDLREQLARQRAAVTDPATASGAV</sequence>
<evidence type="ECO:0000256" key="6">
    <source>
        <dbReference type="ARBA" id="ARBA00022630"/>
    </source>
</evidence>
<comment type="pathway">
    <text evidence="2">Siderophore biosynthesis.</text>
</comment>
<dbReference type="PANTHER" id="PTHR42802">
    <property type="entry name" value="MONOOXYGENASE"/>
    <property type="match status" value="1"/>
</dbReference>
<evidence type="ECO:0000256" key="9">
    <source>
        <dbReference type="ARBA" id="ARBA00023002"/>
    </source>
</evidence>
<dbReference type="Gene3D" id="3.50.50.60">
    <property type="entry name" value="FAD/NAD(P)-binding domain"/>
    <property type="match status" value="1"/>
</dbReference>
<dbReference type="PANTHER" id="PTHR42802:SF1">
    <property type="entry name" value="L-ORNITHINE N(5)-MONOOXYGENASE"/>
    <property type="match status" value="1"/>
</dbReference>
<evidence type="ECO:0000256" key="7">
    <source>
        <dbReference type="ARBA" id="ARBA00022827"/>
    </source>
</evidence>
<dbReference type="Pfam" id="PF13434">
    <property type="entry name" value="Lys_Orn_oxgnase"/>
    <property type="match status" value="1"/>
</dbReference>
<dbReference type="InterPro" id="IPR036188">
    <property type="entry name" value="FAD/NAD-bd_sf"/>
</dbReference>
<keyword evidence="18" id="KW-1185">Reference proteome</keyword>
<dbReference type="AlphaFoldDB" id="A0A3M8SX54"/>
<gene>
    <name evidence="17" type="ORF">EEJ42_44740</name>
</gene>
<keyword evidence="10" id="KW-0503">Monooxygenase</keyword>
<dbReference type="EMBL" id="RIBZ01000848">
    <property type="protein sequence ID" value="RNF83430.1"/>
    <property type="molecule type" value="Genomic_DNA"/>
</dbReference>
<name>A0A3M8SX54_9ACTN</name>
<dbReference type="Proteomes" id="UP000275401">
    <property type="component" value="Unassembled WGS sequence"/>
</dbReference>
<comment type="catalytic activity">
    <reaction evidence="15">
        <text>L-lysine + NADPH + O2 = N(6)-hydroxy-L-lysine + NADP(+) + H2O</text>
        <dbReference type="Rhea" id="RHEA:23228"/>
        <dbReference type="ChEBI" id="CHEBI:15377"/>
        <dbReference type="ChEBI" id="CHEBI:15379"/>
        <dbReference type="ChEBI" id="CHEBI:32551"/>
        <dbReference type="ChEBI" id="CHEBI:57783"/>
        <dbReference type="ChEBI" id="CHEBI:57820"/>
        <dbReference type="ChEBI" id="CHEBI:58349"/>
        <dbReference type="EC" id="1.14.13.59"/>
    </reaction>
</comment>
<protein>
    <recommendedName>
        <fullName evidence="5">L-lysine N6-monooxygenase MbtG</fullName>
        <ecNumber evidence="4">1.14.13.59</ecNumber>
    </recommendedName>
    <alternativeName>
        <fullName evidence="14">Lysine 6-N-hydroxylase</fullName>
    </alternativeName>
    <alternativeName>
        <fullName evidence="13">Lysine N6-hydroxylase</fullName>
    </alternativeName>
    <alternativeName>
        <fullName evidence="11">Lysine-N-oxygenase</fullName>
    </alternativeName>
    <alternativeName>
        <fullName evidence="12">Mycobactin synthase protein G</fullName>
    </alternativeName>
</protein>
<keyword evidence="6" id="KW-0285">Flavoprotein</keyword>
<dbReference type="EC" id="1.14.13.59" evidence="4"/>
<comment type="caution">
    <text evidence="17">The sequence shown here is derived from an EMBL/GenBank/DDBJ whole genome shotgun (WGS) entry which is preliminary data.</text>
</comment>
<evidence type="ECO:0000256" key="15">
    <source>
        <dbReference type="ARBA" id="ARBA00048407"/>
    </source>
</evidence>
<keyword evidence="9" id="KW-0560">Oxidoreductase</keyword>
<evidence type="ECO:0000256" key="16">
    <source>
        <dbReference type="SAM" id="MobiDB-lite"/>
    </source>
</evidence>
<feature type="region of interest" description="Disordered" evidence="16">
    <location>
        <begin position="1"/>
        <end position="23"/>
    </location>
</feature>
<evidence type="ECO:0000256" key="8">
    <source>
        <dbReference type="ARBA" id="ARBA00022857"/>
    </source>
</evidence>
<organism evidence="17 18">
    <name type="scientific">Streptomyces botrytidirepellens</name>
    <dbReference type="NCBI Taxonomy" id="2486417"/>
    <lineage>
        <taxon>Bacteria</taxon>
        <taxon>Bacillati</taxon>
        <taxon>Actinomycetota</taxon>
        <taxon>Actinomycetes</taxon>
        <taxon>Kitasatosporales</taxon>
        <taxon>Streptomycetaceae</taxon>
        <taxon>Streptomyces</taxon>
    </lineage>
</organism>
<evidence type="ECO:0000313" key="18">
    <source>
        <dbReference type="Proteomes" id="UP000275401"/>
    </source>
</evidence>
<dbReference type="SUPFAM" id="SSF51905">
    <property type="entry name" value="FAD/NAD(P)-binding domain"/>
    <property type="match status" value="1"/>
</dbReference>
<keyword evidence="7" id="KW-0274">FAD</keyword>
<evidence type="ECO:0000256" key="4">
    <source>
        <dbReference type="ARBA" id="ARBA00013076"/>
    </source>
</evidence>
<dbReference type="GO" id="GO:0047091">
    <property type="term" value="F:L-lysine 6-monooxygenase (NADPH) activity"/>
    <property type="evidence" value="ECO:0007669"/>
    <property type="project" value="UniProtKB-EC"/>
</dbReference>
<comment type="similarity">
    <text evidence="3">Belongs to the lysine N(6)-hydroxylase/L-ornithine N(5)-oxygenase family.</text>
</comment>
<evidence type="ECO:0000256" key="13">
    <source>
        <dbReference type="ARBA" id="ARBA00032493"/>
    </source>
</evidence>
<reference evidence="17 18" key="1">
    <citation type="submission" date="2018-11" db="EMBL/GenBank/DDBJ databases">
        <title>The Potential of Streptomyces as Biocontrol Agents against the Tomato grey mould, Botrytis cinerea (Gray mold) Frontiers in Microbiology.</title>
        <authorList>
            <person name="Li D."/>
        </authorList>
    </citation>
    <scope>NUCLEOTIDE SEQUENCE [LARGE SCALE GENOMIC DNA]</scope>
    <source>
        <strain evidence="17 18">NEAU-LD23</strain>
    </source>
</reference>
<evidence type="ECO:0000256" key="11">
    <source>
        <dbReference type="ARBA" id="ARBA00029939"/>
    </source>
</evidence>
<evidence type="ECO:0000256" key="14">
    <source>
        <dbReference type="ARBA" id="ARBA00032738"/>
    </source>
</evidence>
<evidence type="ECO:0000256" key="2">
    <source>
        <dbReference type="ARBA" id="ARBA00004924"/>
    </source>
</evidence>
<proteinExistence type="inferred from homology"/>
<evidence type="ECO:0000256" key="3">
    <source>
        <dbReference type="ARBA" id="ARBA00007588"/>
    </source>
</evidence>
<dbReference type="GO" id="GO:0006879">
    <property type="term" value="P:intracellular iron ion homeostasis"/>
    <property type="evidence" value="ECO:0007669"/>
    <property type="project" value="TreeGrafter"/>
</dbReference>
<accession>A0A3M8SX54</accession>
<evidence type="ECO:0000256" key="12">
    <source>
        <dbReference type="ARBA" id="ARBA00031158"/>
    </source>
</evidence>
<evidence type="ECO:0000313" key="17">
    <source>
        <dbReference type="EMBL" id="RNF83430.1"/>
    </source>
</evidence>
<keyword evidence="8" id="KW-0521">NADP</keyword>